<reference evidence="1" key="1">
    <citation type="journal article" date="2014" name="Front. Microbiol.">
        <title>High frequency of phylogenetically diverse reductive dehalogenase-homologous genes in deep subseafloor sedimentary metagenomes.</title>
        <authorList>
            <person name="Kawai M."/>
            <person name="Futagami T."/>
            <person name="Toyoda A."/>
            <person name="Takaki Y."/>
            <person name="Nishi S."/>
            <person name="Hori S."/>
            <person name="Arai W."/>
            <person name="Tsubouchi T."/>
            <person name="Morono Y."/>
            <person name="Uchiyama I."/>
            <person name="Ito T."/>
            <person name="Fujiyama A."/>
            <person name="Inagaki F."/>
            <person name="Takami H."/>
        </authorList>
    </citation>
    <scope>NUCLEOTIDE SEQUENCE</scope>
    <source>
        <strain evidence="1">Expedition CK06-06</strain>
    </source>
</reference>
<accession>X1FWG2</accession>
<comment type="caution">
    <text evidence="1">The sequence shown here is derived from an EMBL/GenBank/DDBJ whole genome shotgun (WGS) entry which is preliminary data.</text>
</comment>
<evidence type="ECO:0000313" key="1">
    <source>
        <dbReference type="EMBL" id="GAH36900.1"/>
    </source>
</evidence>
<dbReference type="EMBL" id="BARU01009430">
    <property type="protein sequence ID" value="GAH36900.1"/>
    <property type="molecule type" value="Genomic_DNA"/>
</dbReference>
<protein>
    <submittedName>
        <fullName evidence="1">Uncharacterized protein</fullName>
    </submittedName>
</protein>
<proteinExistence type="predicted"/>
<organism evidence="1">
    <name type="scientific">marine sediment metagenome</name>
    <dbReference type="NCBI Taxonomy" id="412755"/>
    <lineage>
        <taxon>unclassified sequences</taxon>
        <taxon>metagenomes</taxon>
        <taxon>ecological metagenomes</taxon>
    </lineage>
</organism>
<dbReference type="AlphaFoldDB" id="X1FWG2"/>
<sequence length="70" mass="7974">MALFVIRFDNRDIGLSTKFEDTGLPDFLEINAAYSRGETPKVPYTLEELIPMEYNVVKCISIVSKLECTK</sequence>
<name>X1FWG2_9ZZZZ</name>
<gene>
    <name evidence="1" type="ORF">S03H2_18192</name>
</gene>